<accession>A0ABM8AH36</accession>
<evidence type="ECO:0000313" key="2">
    <source>
        <dbReference type="Proteomes" id="UP001064971"/>
    </source>
</evidence>
<reference evidence="1" key="1">
    <citation type="submission" date="2022-07" db="EMBL/GenBank/DDBJ databases">
        <title>Complete Genome Sequence of the Radioresistant Bacterium Deinococcus aetherius ST0316, Isolated from the Air Dust collected in Lower Stratosphere above Japan.</title>
        <authorList>
            <person name="Satoh K."/>
            <person name="Hagiwara K."/>
            <person name="Katsumata K."/>
            <person name="Kubo A."/>
            <person name="Yokobori S."/>
            <person name="Yamagishi A."/>
            <person name="Oono Y."/>
            <person name="Narumi I."/>
        </authorList>
    </citation>
    <scope>NUCLEOTIDE SEQUENCE</scope>
    <source>
        <strain evidence="1">ST0316</strain>
    </source>
</reference>
<organism evidence="1 2">
    <name type="scientific">Deinococcus aetherius</name>
    <dbReference type="NCBI Taxonomy" id="200252"/>
    <lineage>
        <taxon>Bacteria</taxon>
        <taxon>Thermotogati</taxon>
        <taxon>Deinococcota</taxon>
        <taxon>Deinococci</taxon>
        <taxon>Deinococcales</taxon>
        <taxon>Deinococcaceae</taxon>
        <taxon>Deinococcus</taxon>
    </lineage>
</organism>
<name>A0ABM8AH36_9DEIO</name>
<dbReference type="EMBL" id="AP026560">
    <property type="protein sequence ID" value="BDP43113.1"/>
    <property type="molecule type" value="Genomic_DNA"/>
</dbReference>
<gene>
    <name evidence="1" type="ORF">DAETH_30820</name>
</gene>
<dbReference type="Proteomes" id="UP001064971">
    <property type="component" value="Chromosome"/>
</dbReference>
<sequence>MNSQRHATPDTVECVRCRARFPLEHFRLGMRVPCPACGQEGVPRLVHSGFFWWDVTFGDFHGLLLDDDTREATSRRVLDWLGWTLNSQEEEAFFVDATGRRHSLEAAHLLIQHTPEWQFDLYQMAMNFWR</sequence>
<evidence type="ECO:0000313" key="1">
    <source>
        <dbReference type="EMBL" id="BDP43113.1"/>
    </source>
</evidence>
<keyword evidence="2" id="KW-1185">Reference proteome</keyword>
<protein>
    <submittedName>
        <fullName evidence="1">Uncharacterized protein</fullName>
    </submittedName>
</protein>
<proteinExistence type="predicted"/>